<feature type="non-terminal residue" evidence="3">
    <location>
        <position position="1"/>
    </location>
</feature>
<comment type="caution">
    <text evidence="3">The sequence shown here is derived from an EMBL/GenBank/DDBJ whole genome shotgun (WGS) entry which is preliminary data.</text>
</comment>
<dbReference type="EMBL" id="CAJNNV010000673">
    <property type="protein sequence ID" value="CAE8583295.1"/>
    <property type="molecule type" value="Genomic_DNA"/>
</dbReference>
<feature type="region of interest" description="Disordered" evidence="1">
    <location>
        <begin position="562"/>
        <end position="665"/>
    </location>
</feature>
<accession>A0A813DAT8</accession>
<evidence type="ECO:0000259" key="2">
    <source>
        <dbReference type="Pfam" id="PF00078"/>
    </source>
</evidence>
<evidence type="ECO:0000313" key="3">
    <source>
        <dbReference type="EMBL" id="CAE8583295.1"/>
    </source>
</evidence>
<dbReference type="PANTHER" id="PTHR47027">
    <property type="entry name" value="REVERSE TRANSCRIPTASE DOMAIN-CONTAINING PROTEIN"/>
    <property type="match status" value="1"/>
</dbReference>
<dbReference type="OMA" id="THDWHET"/>
<dbReference type="PANTHER" id="PTHR47027:SF20">
    <property type="entry name" value="REVERSE TRANSCRIPTASE-LIKE PROTEIN WITH RNA-DIRECTED DNA POLYMERASE DOMAIN"/>
    <property type="match status" value="1"/>
</dbReference>
<evidence type="ECO:0000313" key="4">
    <source>
        <dbReference type="Proteomes" id="UP000654075"/>
    </source>
</evidence>
<evidence type="ECO:0000256" key="1">
    <source>
        <dbReference type="SAM" id="MobiDB-lite"/>
    </source>
</evidence>
<dbReference type="AlphaFoldDB" id="A0A813DAT8"/>
<dbReference type="Pfam" id="PF00078">
    <property type="entry name" value="RVT_1"/>
    <property type="match status" value="1"/>
</dbReference>
<reference evidence="3" key="1">
    <citation type="submission" date="2021-02" db="EMBL/GenBank/DDBJ databases">
        <authorList>
            <person name="Dougan E. K."/>
            <person name="Rhodes N."/>
            <person name="Thang M."/>
            <person name="Chan C."/>
        </authorList>
    </citation>
    <scope>NUCLEOTIDE SEQUENCE</scope>
</reference>
<name>A0A813DAT8_POLGL</name>
<dbReference type="InterPro" id="IPR000477">
    <property type="entry name" value="RT_dom"/>
</dbReference>
<sequence>EEWIATGQHAYRPGHCTEDVYWTLALMVEEAILTDTPLHGAFMDFAKCFDGLPQGLLFKLAAEMGLSPRVLVPLQGMYDGLRRRFRLGASLGSEWTATNGILQGCPLSVFLLNALMAVWSRAVEASSPETKPWSYADDPGILAATADALQSGVDVTVEFEQLTDQKLHASKGKSFCINPAQAVAPTLRGTPLPQVEQLKCLGAELAVVPGRPAMVKAERLDSAKNRAVRARSLPLPWEPRQTVLSALVLPRALYGCSVSAVSEESLKKLRCCVVAALWKNKVRRRCPAIILTLLAPGHRLHPQQGLTYLRLKILQRMWQQRPDLHASIRRVWTLRMQGGQRAPGPLGLAFAAARSIGWVPADVGCWTDTSGANLDMRNQVAGLWQHTVREGIRRKIWQAVPTQRRNLQGVETGIDRSATCKMLSSRTSANREQRPILRRICADSVWTESLRFRIGRASTPVCPHCHAAPETLQHLWWECRAWGQQRAEHAEALAAFRADGRNWPPCLALCGVLPCGSTAPVAHIQGNALVEAAAEVVVVARGSAEAASAGVSVAVSAVSSQNEAMRDQQPYVHPHHGGHPAFHQMQEQQQYQQHQQLRRQWVQPVQQHQQLPQQPQNLQQLQQLQQMPQLQPQPQPQPVPQGLAQHVVRQSSAASQDRNFSRQASAVSIHSMSCMTTPSTSPHLPGRSFSRGILDPTTSAHSRTASGSSAVPLVAHMAPPVGGLPAPAPQAAGSRCQAMSPPFGGAPMGGHFSPGLSPYSVPMSPPHTARMAGSPPQGPVGFSAWPGANAVMQ</sequence>
<proteinExistence type="predicted"/>
<gene>
    <name evidence="3" type="ORF">PGLA1383_LOCUS2276</name>
</gene>
<feature type="domain" description="Reverse transcriptase" evidence="2">
    <location>
        <begin position="6"/>
        <end position="204"/>
    </location>
</feature>
<keyword evidence="4" id="KW-1185">Reference proteome</keyword>
<feature type="non-terminal residue" evidence="3">
    <location>
        <position position="793"/>
    </location>
</feature>
<feature type="compositionally biased region" description="Polar residues" evidence="1">
    <location>
        <begin position="648"/>
        <end position="665"/>
    </location>
</feature>
<dbReference type="Proteomes" id="UP000654075">
    <property type="component" value="Unassembled WGS sequence"/>
</dbReference>
<dbReference type="OrthoDB" id="414666at2759"/>
<feature type="compositionally biased region" description="Low complexity" evidence="1">
    <location>
        <begin position="584"/>
        <end position="630"/>
    </location>
</feature>
<organism evidence="3 4">
    <name type="scientific">Polarella glacialis</name>
    <name type="common">Dinoflagellate</name>
    <dbReference type="NCBI Taxonomy" id="89957"/>
    <lineage>
        <taxon>Eukaryota</taxon>
        <taxon>Sar</taxon>
        <taxon>Alveolata</taxon>
        <taxon>Dinophyceae</taxon>
        <taxon>Suessiales</taxon>
        <taxon>Suessiaceae</taxon>
        <taxon>Polarella</taxon>
    </lineage>
</organism>
<protein>
    <recommendedName>
        <fullName evidence="2">Reverse transcriptase domain-containing protein</fullName>
    </recommendedName>
</protein>